<feature type="transmembrane region" description="Helical" evidence="6">
    <location>
        <begin position="230"/>
        <end position="248"/>
    </location>
</feature>
<accession>A0A9D2HQ03</accession>
<feature type="transmembrane region" description="Helical" evidence="6">
    <location>
        <begin position="104"/>
        <end position="126"/>
    </location>
</feature>
<dbReference type="PANTHER" id="PTHR34857:SF2">
    <property type="entry name" value="SLL0384 PROTEIN"/>
    <property type="match status" value="1"/>
</dbReference>
<dbReference type="Proteomes" id="UP000823821">
    <property type="component" value="Unassembled WGS sequence"/>
</dbReference>
<dbReference type="InterPro" id="IPR012809">
    <property type="entry name" value="ECF_CbiQ"/>
</dbReference>
<comment type="caution">
    <text evidence="7">The sequence shown here is derived from an EMBL/GenBank/DDBJ whole genome shotgun (WGS) entry which is preliminary data.</text>
</comment>
<evidence type="ECO:0000256" key="4">
    <source>
        <dbReference type="ARBA" id="ARBA00022989"/>
    </source>
</evidence>
<evidence type="ECO:0000313" key="7">
    <source>
        <dbReference type="EMBL" id="HJA80080.1"/>
    </source>
</evidence>
<keyword evidence="4 6" id="KW-1133">Transmembrane helix</keyword>
<proteinExistence type="predicted"/>
<dbReference type="GO" id="GO:0043190">
    <property type="term" value="C:ATP-binding cassette (ABC) transporter complex"/>
    <property type="evidence" value="ECO:0007669"/>
    <property type="project" value="InterPro"/>
</dbReference>
<dbReference type="NCBIfam" id="TIGR02454">
    <property type="entry name" value="ECF_T_CbiQ"/>
    <property type="match status" value="1"/>
</dbReference>
<evidence type="ECO:0000256" key="2">
    <source>
        <dbReference type="ARBA" id="ARBA00022475"/>
    </source>
</evidence>
<dbReference type="CDD" id="cd16914">
    <property type="entry name" value="EcfT"/>
    <property type="match status" value="1"/>
</dbReference>
<dbReference type="Pfam" id="PF02361">
    <property type="entry name" value="CbiQ"/>
    <property type="match status" value="1"/>
</dbReference>
<feature type="transmembrane region" description="Helical" evidence="6">
    <location>
        <begin position="71"/>
        <end position="92"/>
    </location>
</feature>
<reference evidence="7" key="2">
    <citation type="submission" date="2021-04" db="EMBL/GenBank/DDBJ databases">
        <authorList>
            <person name="Gilroy R."/>
        </authorList>
    </citation>
    <scope>NUCLEOTIDE SEQUENCE</scope>
    <source>
        <strain evidence="7">5032</strain>
    </source>
</reference>
<keyword evidence="2" id="KW-1003">Cell membrane</keyword>
<evidence type="ECO:0000313" key="8">
    <source>
        <dbReference type="Proteomes" id="UP000823821"/>
    </source>
</evidence>
<dbReference type="EMBL" id="DWZD01000053">
    <property type="protein sequence ID" value="HJA80080.1"/>
    <property type="molecule type" value="Genomic_DNA"/>
</dbReference>
<gene>
    <name evidence="7" type="primary">cbiQ</name>
    <name evidence="7" type="ORF">H9784_11040</name>
</gene>
<dbReference type="GO" id="GO:0006824">
    <property type="term" value="P:cobalt ion transport"/>
    <property type="evidence" value="ECO:0007669"/>
    <property type="project" value="InterPro"/>
</dbReference>
<name>A0A9D2HQ03_9BACT</name>
<dbReference type="PANTHER" id="PTHR34857">
    <property type="entry name" value="SLL0384 PROTEIN"/>
    <property type="match status" value="1"/>
</dbReference>
<dbReference type="InterPro" id="IPR051611">
    <property type="entry name" value="ECF_transporter_component"/>
</dbReference>
<evidence type="ECO:0000256" key="1">
    <source>
        <dbReference type="ARBA" id="ARBA00004651"/>
    </source>
</evidence>
<sequence length="249" mass="27644">MLDQPLACGHSLLHRIDPRVRLVTATGSAVCLALLHTREAAVAGLGMGAILLLLSCPPWRVIVRRLLAINAFLLFLCLLTPFSVAGVAAFHLGPLPATWEGFHFSLLIWLKSNALALFFLALVASIPVPTTGYALQRLHCPAKLVFLLLFAGRYIHDVAEEWQTMLTAARLRGFRARTNAHTYRTLASLLGLLLLRGYERAHRVHEAMLLRGFRQRFACVTPFHARPHDAIFALALTLGMAALVWLEFR</sequence>
<comment type="subcellular location">
    <subcellularLocation>
        <location evidence="1">Cell membrane</location>
        <topology evidence="1">Multi-pass membrane protein</topology>
    </subcellularLocation>
</comment>
<protein>
    <submittedName>
        <fullName evidence="7">Cobalt ECF transporter T component CbiQ</fullName>
    </submittedName>
</protein>
<keyword evidence="5 6" id="KW-0472">Membrane</keyword>
<reference evidence="7" key="1">
    <citation type="journal article" date="2021" name="PeerJ">
        <title>Extensive microbial diversity within the chicken gut microbiome revealed by metagenomics and culture.</title>
        <authorList>
            <person name="Gilroy R."/>
            <person name="Ravi A."/>
            <person name="Getino M."/>
            <person name="Pursley I."/>
            <person name="Horton D.L."/>
            <person name="Alikhan N.F."/>
            <person name="Baker D."/>
            <person name="Gharbi K."/>
            <person name="Hall N."/>
            <person name="Watson M."/>
            <person name="Adriaenssens E.M."/>
            <person name="Foster-Nyarko E."/>
            <person name="Jarju S."/>
            <person name="Secka A."/>
            <person name="Antonio M."/>
            <person name="Oren A."/>
            <person name="Chaudhuri R.R."/>
            <person name="La Ragione R."/>
            <person name="Hildebrand F."/>
            <person name="Pallen M.J."/>
        </authorList>
    </citation>
    <scope>NUCLEOTIDE SEQUENCE</scope>
    <source>
        <strain evidence="7">5032</strain>
    </source>
</reference>
<keyword evidence="3 6" id="KW-0812">Transmembrane</keyword>
<dbReference type="InterPro" id="IPR003339">
    <property type="entry name" value="ABC/ECF_trnsptr_transmembrane"/>
</dbReference>
<evidence type="ECO:0000256" key="5">
    <source>
        <dbReference type="ARBA" id="ARBA00023136"/>
    </source>
</evidence>
<evidence type="ECO:0000256" key="6">
    <source>
        <dbReference type="SAM" id="Phobius"/>
    </source>
</evidence>
<evidence type="ECO:0000256" key="3">
    <source>
        <dbReference type="ARBA" id="ARBA00022692"/>
    </source>
</evidence>
<dbReference type="AlphaFoldDB" id="A0A9D2HQ03"/>
<organism evidence="7 8">
    <name type="scientific">Candidatus Desulfovibrio intestinavium</name>
    <dbReference type="NCBI Taxonomy" id="2838534"/>
    <lineage>
        <taxon>Bacteria</taxon>
        <taxon>Pseudomonadati</taxon>
        <taxon>Thermodesulfobacteriota</taxon>
        <taxon>Desulfovibrionia</taxon>
        <taxon>Desulfovibrionales</taxon>
        <taxon>Desulfovibrionaceae</taxon>
        <taxon>Desulfovibrio</taxon>
    </lineage>
</organism>
<feature type="transmembrane region" description="Helical" evidence="6">
    <location>
        <begin position="40"/>
        <end position="59"/>
    </location>
</feature>